<reference evidence="2 3" key="1">
    <citation type="submission" date="2019-03" db="EMBL/GenBank/DDBJ databases">
        <title>Genomic Encyclopedia of Type Strains, Phase IV (KMG-IV): sequencing the most valuable type-strain genomes for metagenomic binning, comparative biology and taxonomic classification.</title>
        <authorList>
            <person name="Goeker M."/>
        </authorList>
    </citation>
    <scope>NUCLEOTIDE SEQUENCE [LARGE SCALE GENOMIC DNA]</scope>
    <source>
        <strain evidence="2 3">DSM 28867</strain>
    </source>
</reference>
<sequence length="190" mass="21257">MKKLITVLLTTCMLCVCQSTPAEKEAKIFPNVLTIKGNNIVFDGTQTIDTLKELTPSTAYMYSGKIHKTDKTVTFDVMYDDGYSSIDITLSTPWLGDERSVGTEYQNALENGTIVSFTIDYRTHVVGADTFFYNGVDIRDIDEDLLAEWLDQEKPLQIDGSARAELKTDSGTVRFYIDSDSSTIDSIQFN</sequence>
<feature type="chain" id="PRO_5038863141" evidence="1">
    <location>
        <begin position="22"/>
        <end position="190"/>
    </location>
</feature>
<comment type="caution">
    <text evidence="2">The sequence shown here is derived from an EMBL/GenBank/DDBJ whole genome shotgun (WGS) entry which is preliminary data.</text>
</comment>
<evidence type="ECO:0000313" key="3">
    <source>
        <dbReference type="Proteomes" id="UP000294743"/>
    </source>
</evidence>
<organism evidence="2 3">
    <name type="scientific">Breznakia blatticola</name>
    <dbReference type="NCBI Taxonomy" id="1754012"/>
    <lineage>
        <taxon>Bacteria</taxon>
        <taxon>Bacillati</taxon>
        <taxon>Bacillota</taxon>
        <taxon>Erysipelotrichia</taxon>
        <taxon>Erysipelotrichales</taxon>
        <taxon>Erysipelotrichaceae</taxon>
        <taxon>Breznakia</taxon>
    </lineage>
</organism>
<dbReference type="EMBL" id="SODD01000007">
    <property type="protein sequence ID" value="TDW24860.1"/>
    <property type="molecule type" value="Genomic_DNA"/>
</dbReference>
<keyword evidence="3" id="KW-1185">Reference proteome</keyword>
<dbReference type="Proteomes" id="UP000294743">
    <property type="component" value="Unassembled WGS sequence"/>
</dbReference>
<gene>
    <name evidence="2" type="ORF">EDD63_10712</name>
</gene>
<proteinExistence type="predicted"/>
<dbReference type="AlphaFoldDB" id="A0A4R8A928"/>
<feature type="signal peptide" evidence="1">
    <location>
        <begin position="1"/>
        <end position="21"/>
    </location>
</feature>
<accession>A0A4R8A928</accession>
<dbReference type="RefSeq" id="WP_134168429.1">
    <property type="nucleotide sequence ID" value="NZ_SODD01000007.1"/>
</dbReference>
<evidence type="ECO:0000256" key="1">
    <source>
        <dbReference type="SAM" id="SignalP"/>
    </source>
</evidence>
<name>A0A4R8A928_9FIRM</name>
<protein>
    <submittedName>
        <fullName evidence="2">Uncharacterized protein</fullName>
    </submittedName>
</protein>
<dbReference type="Gene3D" id="2.30.30.140">
    <property type="match status" value="1"/>
</dbReference>
<keyword evidence="1" id="KW-0732">Signal</keyword>
<evidence type="ECO:0000313" key="2">
    <source>
        <dbReference type="EMBL" id="TDW24860.1"/>
    </source>
</evidence>